<name>A0A3D9SGT9_9ACTN</name>
<evidence type="ECO:0000313" key="3">
    <source>
        <dbReference type="Proteomes" id="UP000256661"/>
    </source>
</evidence>
<accession>A0A3D9SGT9</accession>
<proteinExistence type="predicted"/>
<gene>
    <name evidence="2" type="ORF">DFJ69_0500</name>
</gene>
<evidence type="ECO:0000313" key="2">
    <source>
        <dbReference type="EMBL" id="REE95119.1"/>
    </source>
</evidence>
<feature type="region of interest" description="Disordered" evidence="1">
    <location>
        <begin position="62"/>
        <end position="248"/>
    </location>
</feature>
<organism evidence="2 3">
    <name type="scientific">Thermomonospora umbrina</name>
    <dbReference type="NCBI Taxonomy" id="111806"/>
    <lineage>
        <taxon>Bacteria</taxon>
        <taxon>Bacillati</taxon>
        <taxon>Actinomycetota</taxon>
        <taxon>Actinomycetes</taxon>
        <taxon>Streptosporangiales</taxon>
        <taxon>Thermomonosporaceae</taxon>
        <taxon>Thermomonospora</taxon>
    </lineage>
</organism>
<evidence type="ECO:0000256" key="1">
    <source>
        <dbReference type="SAM" id="MobiDB-lite"/>
    </source>
</evidence>
<dbReference type="Proteomes" id="UP000256661">
    <property type="component" value="Unassembled WGS sequence"/>
</dbReference>
<comment type="caution">
    <text evidence="2">The sequence shown here is derived from an EMBL/GenBank/DDBJ whole genome shotgun (WGS) entry which is preliminary data.</text>
</comment>
<dbReference type="AlphaFoldDB" id="A0A3D9SGT9"/>
<feature type="compositionally biased region" description="Basic residues" evidence="1">
    <location>
        <begin position="172"/>
        <end position="183"/>
    </location>
</feature>
<keyword evidence="3" id="KW-1185">Reference proteome</keyword>
<dbReference type="EMBL" id="QTTT01000001">
    <property type="protein sequence ID" value="REE95119.1"/>
    <property type="molecule type" value="Genomic_DNA"/>
</dbReference>
<sequence length="248" mass="27746">MRTPLTCERHSRRVPRIFVDLRLRTHDPRVPTATRRRRRVMERSRGGKDAPLRALTEEGRMGRTTRPGAWCRRPRCGGRPAETPPPDQVRTAEDVRGPTLPRTARRPDARVASVTPSARRSWCRRRPATHLGSSAVPDRFAIHAPWSPARSPAGGRRSADAGAVRPRGTGVRPHRLRVRRRRRTDGSATQTSGWRLWPGTPPRAQRPARPTARFRAGSGSGGRGPTPVPGRRPRRTRAGPGPREREGR</sequence>
<reference evidence="2 3" key="1">
    <citation type="submission" date="2018-08" db="EMBL/GenBank/DDBJ databases">
        <title>Sequencing the genomes of 1000 actinobacteria strains.</title>
        <authorList>
            <person name="Klenk H.-P."/>
        </authorList>
    </citation>
    <scope>NUCLEOTIDE SEQUENCE [LARGE SCALE GENOMIC DNA]</scope>
    <source>
        <strain evidence="2 3">DSM 43927</strain>
    </source>
</reference>
<protein>
    <submittedName>
        <fullName evidence="2">Uncharacterized protein</fullName>
    </submittedName>
</protein>
<feature type="compositionally biased region" description="Low complexity" evidence="1">
    <location>
        <begin position="202"/>
        <end position="217"/>
    </location>
</feature>